<dbReference type="InterPro" id="IPR005543">
    <property type="entry name" value="PASTA_dom"/>
</dbReference>
<keyword evidence="1" id="KW-0812">Transmembrane</keyword>
<organism evidence="3 4">
    <name type="scientific">Albibacterium profundi</name>
    <dbReference type="NCBI Taxonomy" id="3134906"/>
    <lineage>
        <taxon>Bacteria</taxon>
        <taxon>Pseudomonadati</taxon>
        <taxon>Bacteroidota</taxon>
        <taxon>Sphingobacteriia</taxon>
        <taxon>Sphingobacteriales</taxon>
        <taxon>Sphingobacteriaceae</taxon>
        <taxon>Albibacterium</taxon>
    </lineage>
</organism>
<evidence type="ECO:0000259" key="2">
    <source>
        <dbReference type="PROSITE" id="PS51178"/>
    </source>
</evidence>
<gene>
    <name evidence="3" type="ORF">WKR92_13010</name>
</gene>
<sequence length="252" mass="27631">MSKFFQYLGTQTFRRNLIIAIIAIVLFVFIIFFVLRSYTRHGENIKVPELTNMSLQDAISTLESNGFRYQVDSVYETDATPGMIIDQDPSPGSNVKTNRTIYITMITMTPPFVNFPEVREMTFLEAQAVIGNYELKVADTIYIPDIARDVVLDVKYGGEKLIAGQEIPKGSSVSLVLGNGMGDSEVTVPNLEGLTLNEATFSIKGSSLTLGSVNYMGYITDSLNATVVSQTPMPDSTKKVSIGTPINIALSN</sequence>
<dbReference type="Gene3D" id="3.30.10.20">
    <property type="match status" value="3"/>
</dbReference>
<dbReference type="RefSeq" id="WP_375558275.1">
    <property type="nucleotide sequence ID" value="NZ_JBBVGT010000003.1"/>
</dbReference>
<dbReference type="CDD" id="cd06577">
    <property type="entry name" value="PASTA_pknB"/>
    <property type="match status" value="2"/>
</dbReference>
<keyword evidence="4" id="KW-1185">Reference proteome</keyword>
<evidence type="ECO:0000256" key="1">
    <source>
        <dbReference type="SAM" id="Phobius"/>
    </source>
</evidence>
<dbReference type="SMART" id="SM00740">
    <property type="entry name" value="PASTA"/>
    <property type="match status" value="3"/>
</dbReference>
<accession>A0ABV5CGX7</accession>
<comment type="caution">
    <text evidence="3">The sequence shown here is derived from an EMBL/GenBank/DDBJ whole genome shotgun (WGS) entry which is preliminary data.</text>
</comment>
<dbReference type="EMBL" id="JBBVGT010000003">
    <property type="protein sequence ID" value="MFB5946746.1"/>
    <property type="molecule type" value="Genomic_DNA"/>
</dbReference>
<proteinExistence type="predicted"/>
<evidence type="ECO:0000313" key="3">
    <source>
        <dbReference type="EMBL" id="MFB5946746.1"/>
    </source>
</evidence>
<dbReference type="SUPFAM" id="SSF54184">
    <property type="entry name" value="Penicillin-binding protein 2x (pbp-2x), c-terminal domain"/>
    <property type="match status" value="1"/>
</dbReference>
<reference evidence="3 4" key="1">
    <citation type="submission" date="2024-04" db="EMBL/GenBank/DDBJ databases">
        <title>Albibacterium profundi sp. nov., isolated from sediment of the Challenger Deep of Mariana Trench.</title>
        <authorList>
            <person name="Wang Y."/>
        </authorList>
    </citation>
    <scope>NUCLEOTIDE SEQUENCE [LARGE SCALE GENOMIC DNA]</scope>
    <source>
        <strain evidence="3 4">RHL897</strain>
    </source>
</reference>
<feature type="domain" description="PASTA" evidence="2">
    <location>
        <begin position="42"/>
        <end position="107"/>
    </location>
</feature>
<feature type="domain" description="PASTA" evidence="2">
    <location>
        <begin position="182"/>
        <end position="252"/>
    </location>
</feature>
<feature type="transmembrane region" description="Helical" evidence="1">
    <location>
        <begin position="17"/>
        <end position="35"/>
    </location>
</feature>
<protein>
    <submittedName>
        <fullName evidence="3">PASTA domain-containing protein</fullName>
    </submittedName>
</protein>
<keyword evidence="1" id="KW-0472">Membrane</keyword>
<keyword evidence="1" id="KW-1133">Transmembrane helix</keyword>
<dbReference type="PROSITE" id="PS51178">
    <property type="entry name" value="PASTA"/>
    <property type="match status" value="2"/>
</dbReference>
<name>A0ABV5CGX7_9SPHI</name>
<evidence type="ECO:0000313" key="4">
    <source>
        <dbReference type="Proteomes" id="UP001580928"/>
    </source>
</evidence>
<dbReference type="Proteomes" id="UP001580928">
    <property type="component" value="Unassembled WGS sequence"/>
</dbReference>
<dbReference type="Pfam" id="PF03793">
    <property type="entry name" value="PASTA"/>
    <property type="match status" value="1"/>
</dbReference>